<dbReference type="RefSeq" id="WP_106539779.1">
    <property type="nucleotide sequence ID" value="NZ_PYGE01000028.1"/>
</dbReference>
<evidence type="ECO:0000313" key="2">
    <source>
        <dbReference type="EMBL" id="PSK95773.1"/>
    </source>
</evidence>
<dbReference type="Proteomes" id="UP000243528">
    <property type="component" value="Unassembled WGS sequence"/>
</dbReference>
<gene>
    <name evidence="2" type="ORF">CLV30_12825</name>
</gene>
<protein>
    <submittedName>
        <fullName evidence="2">Uncharacterized protein</fullName>
    </submittedName>
</protein>
<dbReference type="AlphaFoldDB" id="A0A2P8DEX3"/>
<keyword evidence="3" id="KW-1185">Reference proteome</keyword>
<name>A0A2P8DEX3_9ACTN</name>
<feature type="region of interest" description="Disordered" evidence="1">
    <location>
        <begin position="1"/>
        <end position="25"/>
    </location>
</feature>
<evidence type="ECO:0000256" key="1">
    <source>
        <dbReference type="SAM" id="MobiDB-lite"/>
    </source>
</evidence>
<sequence length="59" mass="6265">MATKPAQKPAAKPAAAKPAAPALPDTRPELVALAIRRGVPSYEAWAMTVDQLKTKLEAR</sequence>
<dbReference type="EMBL" id="PYGE01000028">
    <property type="protein sequence ID" value="PSK95773.1"/>
    <property type="molecule type" value="Genomic_DNA"/>
</dbReference>
<proteinExistence type="predicted"/>
<comment type="caution">
    <text evidence="2">The sequence shown here is derived from an EMBL/GenBank/DDBJ whole genome shotgun (WGS) entry which is preliminary data.</text>
</comment>
<feature type="compositionally biased region" description="Low complexity" evidence="1">
    <location>
        <begin position="1"/>
        <end position="22"/>
    </location>
</feature>
<organism evidence="2 3">
    <name type="scientific">Haloactinopolyspora alba</name>
    <dbReference type="NCBI Taxonomy" id="648780"/>
    <lineage>
        <taxon>Bacteria</taxon>
        <taxon>Bacillati</taxon>
        <taxon>Actinomycetota</taxon>
        <taxon>Actinomycetes</taxon>
        <taxon>Jiangellales</taxon>
        <taxon>Jiangellaceae</taxon>
        <taxon>Haloactinopolyspora</taxon>
    </lineage>
</organism>
<evidence type="ECO:0000313" key="3">
    <source>
        <dbReference type="Proteomes" id="UP000243528"/>
    </source>
</evidence>
<accession>A0A2P8DEX3</accession>
<reference evidence="2 3" key="1">
    <citation type="submission" date="2018-03" db="EMBL/GenBank/DDBJ databases">
        <title>Genomic Encyclopedia of Archaeal and Bacterial Type Strains, Phase II (KMG-II): from individual species to whole genera.</title>
        <authorList>
            <person name="Goeker M."/>
        </authorList>
    </citation>
    <scope>NUCLEOTIDE SEQUENCE [LARGE SCALE GENOMIC DNA]</scope>
    <source>
        <strain evidence="2 3">DSM 45211</strain>
    </source>
</reference>